<sequence>MSKFLTLRRPTTISKLAPLVPHHPDVLPREIVPQWADLLPSEKLPNRCCPVHAVQFSRGPLGHPAWEYPDSHGFDLQDPCIRIAPRDYQVLHDKHLHQFWNEALKKNLKLRGLINGDERVMCTLQAHNQFRNFHFQHYRMQLQNLLQHMRREKATDTHCMNIQTHLKNAVDFCEKLAIRHSRADSIYRKKINRWKLSIEQHKLKVANIMKTIEMQKLQNMAEGHQRDLKNKERYCDLLALRKRKNLILKRKLKERDDLLQQRLYSNKTRRLEIKTRMQIERFRMHYMAYLKERNDNRQYLESLQAQMQHKVQDRKDMYERKHKQMEEELVRRKTRNLARRHYRRSKAMLVKALLKECKKKLLAKSSGRTASMMHERIERAIDAAYAIHTTISPTTSSTQIIDTASQFVFDLHDAPIEPLPQDSLIRGYVVSRLREMMQQIVEKAFREAFALIEQVTVRKFESLNMEAHPPLRSSLSNQESITKFAAFQARSERNQSRVSLGPASIVEQYETDSLSLKKCKNRPPTPVTSVTSLVEHTLHQSKEERTSISALEVSTETALDVLRRIQSDSYPLIHVMHSQRRYLEGNLLKYRMILQPYVDQRVLAAIDLDRLAINSDVEVTDSEATEKEAILQLTANALLQFPDSNHQYAIALFDSVNFLSKQAIRKIEQILNAP</sequence>
<evidence type="ECO:0000313" key="2">
    <source>
        <dbReference type="EnsemblMetazoa" id="AFUN001820-PA"/>
    </source>
</evidence>
<dbReference type="EnsemblMetazoa" id="AFUN001820-RA">
    <property type="protein sequence ID" value="AFUN001820-PA"/>
    <property type="gene ID" value="AFUN001820"/>
</dbReference>
<protein>
    <submittedName>
        <fullName evidence="2">Uncharacterized protein</fullName>
    </submittedName>
</protein>
<organism evidence="2">
    <name type="scientific">Anopheles funestus</name>
    <name type="common">African malaria mosquito</name>
    <dbReference type="NCBI Taxonomy" id="62324"/>
    <lineage>
        <taxon>Eukaryota</taxon>
        <taxon>Metazoa</taxon>
        <taxon>Ecdysozoa</taxon>
        <taxon>Arthropoda</taxon>
        <taxon>Hexapoda</taxon>
        <taxon>Insecta</taxon>
        <taxon>Pterygota</taxon>
        <taxon>Neoptera</taxon>
        <taxon>Endopterygota</taxon>
        <taxon>Diptera</taxon>
        <taxon>Nematocera</taxon>
        <taxon>Culicoidea</taxon>
        <taxon>Culicidae</taxon>
        <taxon>Anophelinae</taxon>
        <taxon>Anopheles</taxon>
    </lineage>
</organism>
<proteinExistence type="predicted"/>
<evidence type="ECO:0000256" key="1">
    <source>
        <dbReference type="SAM" id="Coils"/>
    </source>
</evidence>
<dbReference type="STRING" id="62324.A0A182R6M2"/>
<reference evidence="2" key="1">
    <citation type="submission" date="2020-05" db="UniProtKB">
        <authorList>
            <consortium name="EnsemblMetazoa"/>
        </authorList>
    </citation>
    <scope>IDENTIFICATION</scope>
    <source>
        <strain evidence="2">FUMOZ</strain>
    </source>
</reference>
<name>A0A182R6M2_ANOFN</name>
<dbReference type="VEuPathDB" id="VectorBase:AFUN2_006327"/>
<keyword evidence="1" id="KW-0175">Coiled coil</keyword>
<dbReference type="AlphaFoldDB" id="A0A182R6M2"/>
<feature type="coiled-coil region" evidence="1">
    <location>
        <begin position="308"/>
        <end position="335"/>
    </location>
</feature>
<dbReference type="VEuPathDB" id="VectorBase:AFUN001820"/>
<accession>A0A182R6M2</accession>